<gene>
    <name evidence="1" type="ORF">ACHHYP_05898</name>
</gene>
<accession>A0A1V9YVZ4</accession>
<reference evidence="1 2" key="1">
    <citation type="journal article" date="2014" name="Genome Biol. Evol.">
        <title>The secreted proteins of Achlya hypogyna and Thraustotheca clavata identify the ancestral oomycete secretome and reveal gene acquisitions by horizontal gene transfer.</title>
        <authorList>
            <person name="Misner I."/>
            <person name="Blouin N."/>
            <person name="Leonard G."/>
            <person name="Richards T.A."/>
            <person name="Lane C.E."/>
        </authorList>
    </citation>
    <scope>NUCLEOTIDE SEQUENCE [LARGE SCALE GENOMIC DNA]</scope>
    <source>
        <strain evidence="1 2">ATCC 48635</strain>
    </source>
</reference>
<dbReference type="Gene3D" id="3.10.490.10">
    <property type="entry name" value="Gamma-glutamyl cyclotransferase-like"/>
    <property type="match status" value="1"/>
</dbReference>
<evidence type="ECO:0008006" key="3">
    <source>
        <dbReference type="Google" id="ProtNLM"/>
    </source>
</evidence>
<evidence type="ECO:0000313" key="2">
    <source>
        <dbReference type="Proteomes" id="UP000243579"/>
    </source>
</evidence>
<dbReference type="PANTHER" id="PTHR35748:SF1">
    <property type="entry name" value="OS05G0358400 PROTEIN"/>
    <property type="match status" value="1"/>
</dbReference>
<organism evidence="1 2">
    <name type="scientific">Achlya hypogyna</name>
    <name type="common">Oomycete</name>
    <name type="synonym">Protoachlya hypogyna</name>
    <dbReference type="NCBI Taxonomy" id="1202772"/>
    <lineage>
        <taxon>Eukaryota</taxon>
        <taxon>Sar</taxon>
        <taxon>Stramenopiles</taxon>
        <taxon>Oomycota</taxon>
        <taxon>Saprolegniomycetes</taxon>
        <taxon>Saprolegniales</taxon>
        <taxon>Achlyaceae</taxon>
        <taxon>Achlya</taxon>
    </lineage>
</organism>
<dbReference type="PANTHER" id="PTHR35748">
    <property type="entry name" value="OS05G0358400 PROTEIN"/>
    <property type="match status" value="1"/>
</dbReference>
<name>A0A1V9YVZ4_ACHHY</name>
<dbReference type="AlphaFoldDB" id="A0A1V9YVZ4"/>
<dbReference type="OrthoDB" id="565040at2759"/>
<protein>
    <recommendedName>
        <fullName evidence="3">Gamma-glutamylcyclotransferase AIG2-like domain-containing protein</fullName>
    </recommendedName>
</protein>
<dbReference type="EMBL" id="JNBR01000696">
    <property type="protein sequence ID" value="OQR89979.1"/>
    <property type="molecule type" value="Genomic_DNA"/>
</dbReference>
<proteinExistence type="predicted"/>
<keyword evidence="2" id="KW-1185">Reference proteome</keyword>
<sequence>MVKILGYGSLLSETSVRSTFGATMHSFRLGRVYNYKRVFCLPGSLFFREKIANLATKEIGALCVEPSPESSFIVSIFEVPEDQIPAFYKREILYDIQQVEYEEADGTKDTALMCLRWTDADVIRTHGQAFFDEKYGKFGLTTVWGWGPDSGILPCRVYLRHCLLSVAKLGETVYEDFVQNSFLGDRKTTIKEYITKHPEIMDAQPPASLVGRYSG</sequence>
<comment type="caution">
    <text evidence="1">The sequence shown here is derived from an EMBL/GenBank/DDBJ whole genome shotgun (WGS) entry which is preliminary data.</text>
</comment>
<evidence type="ECO:0000313" key="1">
    <source>
        <dbReference type="EMBL" id="OQR89979.1"/>
    </source>
</evidence>
<dbReference type="Proteomes" id="UP000243579">
    <property type="component" value="Unassembled WGS sequence"/>
</dbReference>